<reference evidence="1" key="1">
    <citation type="submission" date="2024-09" db="EMBL/GenBank/DDBJ databases">
        <title>Black Yeasts Isolated from many extreme environments.</title>
        <authorList>
            <person name="Coleine C."/>
            <person name="Stajich J.E."/>
            <person name="Selbmann L."/>
        </authorList>
    </citation>
    <scope>NUCLEOTIDE SEQUENCE</scope>
    <source>
        <strain evidence="1">CCFEE 5737</strain>
    </source>
</reference>
<comment type="caution">
    <text evidence="1">The sequence shown here is derived from an EMBL/GenBank/DDBJ whole genome shotgun (WGS) entry which is preliminary data.</text>
</comment>
<evidence type="ECO:0000313" key="1">
    <source>
        <dbReference type="EMBL" id="KAK3061899.1"/>
    </source>
</evidence>
<name>A0ACC3D580_9PEZI</name>
<evidence type="ECO:0000313" key="2">
    <source>
        <dbReference type="Proteomes" id="UP001186974"/>
    </source>
</evidence>
<keyword evidence="2" id="KW-1185">Reference proteome</keyword>
<proteinExistence type="predicted"/>
<accession>A0ACC3D580</accession>
<gene>
    <name evidence="1" type="ORF">LTS18_005215</name>
</gene>
<dbReference type="Proteomes" id="UP001186974">
    <property type="component" value="Unassembled WGS sequence"/>
</dbReference>
<protein>
    <submittedName>
        <fullName evidence="1">Uncharacterized protein</fullName>
    </submittedName>
</protein>
<sequence>MASWANIARQSASQGNKTNPLFGFQSHLENQAQVNRQRLQPQQYFEQEPAQQTETQRTASSSVPPHLRSRLQSLHSCEPHIAPRPASNQRQTQIQNSSGSAQSPEPVHTPPHQRKETPSSPQAELRMEPLKSHVTKQVSIDSVPPTKLASQPSNGRSRVRKNVHSTVELPQPSSPPLSETQASPNQKHSARVTNRSSVPSVQNNESVVLDGENVWPDAKIMEEARRKLREEEGHLNAEERREKREKEEALKRERVFKDQKTAEGKFPCTKPGCFEVFKREKEMKWHKDAADDHEYCVKHNLDFETYDDFVDHKATSTEHLSCKFCGRDFKSKEGRAVHIQRQHPVDQHIECIGCKDSFTRASGLMYHLEHGLCPVISERQFISYLQHKKLTTEFLKNPELIAKVQAKDFTQAAVDLDEARGVNLLDDGAAPGLQEPNVSLKVAGGKGKAEERWPTLPIGKQHEEVLVERLASFDIDHGLRKKGKAEEEPANDSWEMDLAAKSFSDYNAPADAIEANNLEEGDIEKPAWDTGDASASKLFPGAKRTPMSTDWQTALGEQQKSVSTNNVLSPAFWDPLHKDHDPERFFNPVIEKYVCPFPTCQETLAIASDLRHHIFEDHRETKWQCPCCLRNFKSNTALLAHAESSALGSRCRISRTKDYGQFIDLYSGGFLGASTEPRDDVRFLERFKVDKVGNKVIEMGDEQEEIAKGERAVPLNFTKYTATQPPGGEGLAREDEVAGRTTVTVGHKW</sequence>
<dbReference type="EMBL" id="JAWDJW010007571">
    <property type="protein sequence ID" value="KAK3061899.1"/>
    <property type="molecule type" value="Genomic_DNA"/>
</dbReference>
<organism evidence="1 2">
    <name type="scientific">Coniosporium uncinatum</name>
    <dbReference type="NCBI Taxonomy" id="93489"/>
    <lineage>
        <taxon>Eukaryota</taxon>
        <taxon>Fungi</taxon>
        <taxon>Dikarya</taxon>
        <taxon>Ascomycota</taxon>
        <taxon>Pezizomycotina</taxon>
        <taxon>Dothideomycetes</taxon>
        <taxon>Dothideomycetes incertae sedis</taxon>
        <taxon>Coniosporium</taxon>
    </lineage>
</organism>